<organism evidence="1 2">
    <name type="scientific">Stylophora pistillata</name>
    <name type="common">Smooth cauliflower coral</name>
    <dbReference type="NCBI Taxonomy" id="50429"/>
    <lineage>
        <taxon>Eukaryota</taxon>
        <taxon>Metazoa</taxon>
        <taxon>Cnidaria</taxon>
        <taxon>Anthozoa</taxon>
        <taxon>Hexacorallia</taxon>
        <taxon>Scleractinia</taxon>
        <taxon>Astrocoeniina</taxon>
        <taxon>Pocilloporidae</taxon>
        <taxon>Stylophora</taxon>
    </lineage>
</organism>
<dbReference type="AlphaFoldDB" id="A0A2B4T1P0"/>
<keyword evidence="2" id="KW-1185">Reference proteome</keyword>
<sequence length="231" mass="26913">MVDTFFELKNWHIASELSKNQSSLAKMTAPEYRELIGRFSLSINGEEKNVDVYAFRYAWKFRTGIELVDRQNEDGDIYAVLSANHPEVNLEPGEFIVNSCSENKEILPQMQQFPEFEDTGKVTNLSGTKFSIWRLLSYDVCPEVVRNKVESDFHFTDVVEKFFYNMQASLPKRQYKDVIAASQLIESLQYFSQALCESDFFSEDAQSLKHNEKWLTKDARGKWKIVRETEI</sequence>
<gene>
    <name evidence="1" type="ORF">AWC38_SpisGene13</name>
</gene>
<dbReference type="Proteomes" id="UP000225706">
    <property type="component" value="Unassembled WGS sequence"/>
</dbReference>
<name>A0A2B4T1P0_STYPI</name>
<protein>
    <submittedName>
        <fullName evidence="1">Uncharacterized protein</fullName>
    </submittedName>
</protein>
<accession>A0A2B4T1P0</accession>
<proteinExistence type="predicted"/>
<reference evidence="2" key="1">
    <citation type="journal article" date="2017" name="bioRxiv">
        <title>Comparative analysis of the genomes of Stylophora pistillata and Acropora digitifera provides evidence for extensive differences between species of corals.</title>
        <authorList>
            <person name="Voolstra C.R."/>
            <person name="Li Y."/>
            <person name="Liew Y.J."/>
            <person name="Baumgarten S."/>
            <person name="Zoccola D."/>
            <person name="Flot J.-F."/>
            <person name="Tambutte S."/>
            <person name="Allemand D."/>
            <person name="Aranda M."/>
        </authorList>
    </citation>
    <scope>NUCLEOTIDE SEQUENCE [LARGE SCALE GENOMIC DNA]</scope>
</reference>
<evidence type="ECO:0000313" key="1">
    <source>
        <dbReference type="EMBL" id="PFX35050.1"/>
    </source>
</evidence>
<dbReference type="EMBL" id="LSMT01000001">
    <property type="protein sequence ID" value="PFX35050.1"/>
    <property type="molecule type" value="Genomic_DNA"/>
</dbReference>
<evidence type="ECO:0000313" key="2">
    <source>
        <dbReference type="Proteomes" id="UP000225706"/>
    </source>
</evidence>
<comment type="caution">
    <text evidence="1">The sequence shown here is derived from an EMBL/GenBank/DDBJ whole genome shotgun (WGS) entry which is preliminary data.</text>
</comment>